<name>A0A0F9L525_9ZZZZ</name>
<dbReference type="PROSITE" id="PS51257">
    <property type="entry name" value="PROKAR_LIPOPROTEIN"/>
    <property type="match status" value="1"/>
</dbReference>
<sequence>MKLLTVLFVILTLSACISVHPPDSCSRTSHVWDNSCRGECGGKK</sequence>
<reference evidence="1" key="1">
    <citation type="journal article" date="2015" name="Nature">
        <title>Complex archaea that bridge the gap between prokaryotes and eukaryotes.</title>
        <authorList>
            <person name="Spang A."/>
            <person name="Saw J.H."/>
            <person name="Jorgensen S.L."/>
            <person name="Zaremba-Niedzwiedzka K."/>
            <person name="Martijn J."/>
            <person name="Lind A.E."/>
            <person name="van Eijk R."/>
            <person name="Schleper C."/>
            <person name="Guy L."/>
            <person name="Ettema T.J."/>
        </authorList>
    </citation>
    <scope>NUCLEOTIDE SEQUENCE</scope>
</reference>
<protein>
    <submittedName>
        <fullName evidence="1">Uncharacterized protein</fullName>
    </submittedName>
</protein>
<accession>A0A0F9L525</accession>
<gene>
    <name evidence="1" type="ORF">LCGC14_1320000</name>
</gene>
<comment type="caution">
    <text evidence="1">The sequence shown here is derived from an EMBL/GenBank/DDBJ whole genome shotgun (WGS) entry which is preliminary data.</text>
</comment>
<proteinExistence type="predicted"/>
<organism evidence="1">
    <name type="scientific">marine sediment metagenome</name>
    <dbReference type="NCBI Taxonomy" id="412755"/>
    <lineage>
        <taxon>unclassified sequences</taxon>
        <taxon>metagenomes</taxon>
        <taxon>ecological metagenomes</taxon>
    </lineage>
</organism>
<dbReference type="EMBL" id="LAZR01007869">
    <property type="protein sequence ID" value="KKM82391.1"/>
    <property type="molecule type" value="Genomic_DNA"/>
</dbReference>
<evidence type="ECO:0000313" key="1">
    <source>
        <dbReference type="EMBL" id="KKM82391.1"/>
    </source>
</evidence>
<dbReference type="AlphaFoldDB" id="A0A0F9L525"/>